<dbReference type="FunCoup" id="A0A194XL93">
    <property type="interactions" value="756"/>
</dbReference>
<name>A0A194XL93_MOLSC</name>
<dbReference type="SFLD" id="SFLDG00358">
    <property type="entry name" value="Main_(cytGST)"/>
    <property type="match status" value="1"/>
</dbReference>
<dbReference type="SUPFAM" id="SSF52833">
    <property type="entry name" value="Thioredoxin-like"/>
    <property type="match status" value="1"/>
</dbReference>
<dbReference type="PANTHER" id="PTHR44051:SF23">
    <property type="entry name" value="GLUTATHIONE S-TRANSFERASE-LIKE PROTEIN TPCF"/>
    <property type="match status" value="1"/>
</dbReference>
<feature type="domain" description="GST C-terminal" evidence="3">
    <location>
        <begin position="94"/>
        <end position="231"/>
    </location>
</feature>
<dbReference type="KEGG" id="psco:LY89DRAFT_681539"/>
<dbReference type="RefSeq" id="XP_018075256.1">
    <property type="nucleotide sequence ID" value="XM_018214319.1"/>
</dbReference>
<evidence type="ECO:0000313" key="5">
    <source>
        <dbReference type="Proteomes" id="UP000070700"/>
    </source>
</evidence>
<keyword evidence="5" id="KW-1185">Reference proteome</keyword>
<dbReference type="InParanoid" id="A0A194XL93"/>
<dbReference type="Pfam" id="PF13417">
    <property type="entry name" value="GST_N_3"/>
    <property type="match status" value="1"/>
</dbReference>
<keyword evidence="4" id="KW-0808">Transferase</keyword>
<sequence>MTATIKPLTLYGGVLGPNPAKVSLVLNTLSIPHEAVYVPYTDIKGPEYTKLNPNGRLPTLEDLNNGIKLWESGAIIEYLVEKYDPEFNLSYEPGTEEYYLCKQWLHFQMSGQGPYFGQAVWFMSLHPEKIESCIARYINEIKRVSAVLDKHLSTHQWLVGNKMTYADLSFLPWQEFAFEKVTPRFFAAKTEFPHVQRWIEEMSAVPGVKKVLDEKKVKNREIYGERADRPM</sequence>
<dbReference type="InterPro" id="IPR004045">
    <property type="entry name" value="Glutathione_S-Trfase_N"/>
</dbReference>
<dbReference type="InterPro" id="IPR004046">
    <property type="entry name" value="GST_C"/>
</dbReference>
<evidence type="ECO:0000259" key="2">
    <source>
        <dbReference type="PROSITE" id="PS50404"/>
    </source>
</evidence>
<dbReference type="GeneID" id="28824045"/>
<evidence type="ECO:0000313" key="4">
    <source>
        <dbReference type="EMBL" id="KUJ20901.1"/>
    </source>
</evidence>
<dbReference type="InterPro" id="IPR040079">
    <property type="entry name" value="Glutathione_S-Trfase"/>
</dbReference>
<dbReference type="InterPro" id="IPR010987">
    <property type="entry name" value="Glutathione-S-Trfase_C-like"/>
</dbReference>
<evidence type="ECO:0000259" key="3">
    <source>
        <dbReference type="PROSITE" id="PS50405"/>
    </source>
</evidence>
<dbReference type="SUPFAM" id="SSF47616">
    <property type="entry name" value="GST C-terminal domain-like"/>
    <property type="match status" value="1"/>
</dbReference>
<dbReference type="Pfam" id="PF00043">
    <property type="entry name" value="GST_C"/>
    <property type="match status" value="1"/>
</dbReference>
<dbReference type="OrthoDB" id="422574at2759"/>
<proteinExistence type="inferred from homology"/>
<dbReference type="SFLD" id="SFLDG01151">
    <property type="entry name" value="Main.2:_Nu-like"/>
    <property type="match status" value="1"/>
</dbReference>
<protein>
    <submittedName>
        <fullName evidence="4">Glutathione S-transferase Ure2-like protein</fullName>
    </submittedName>
</protein>
<dbReference type="STRING" id="149040.A0A194XL93"/>
<dbReference type="AlphaFoldDB" id="A0A194XL93"/>
<dbReference type="PANTHER" id="PTHR44051">
    <property type="entry name" value="GLUTATHIONE S-TRANSFERASE-RELATED"/>
    <property type="match status" value="1"/>
</dbReference>
<comment type="similarity">
    <text evidence="1">Belongs to the GST superfamily.</text>
</comment>
<dbReference type="PROSITE" id="PS50404">
    <property type="entry name" value="GST_NTER"/>
    <property type="match status" value="1"/>
</dbReference>
<feature type="domain" description="GST N-terminal" evidence="2">
    <location>
        <begin position="6"/>
        <end position="87"/>
    </location>
</feature>
<organism evidence="4 5">
    <name type="scientific">Mollisia scopiformis</name>
    <name type="common">Conifer needle endophyte fungus</name>
    <name type="synonym">Phialocephala scopiformis</name>
    <dbReference type="NCBI Taxonomy" id="149040"/>
    <lineage>
        <taxon>Eukaryota</taxon>
        <taxon>Fungi</taxon>
        <taxon>Dikarya</taxon>
        <taxon>Ascomycota</taxon>
        <taxon>Pezizomycotina</taxon>
        <taxon>Leotiomycetes</taxon>
        <taxon>Helotiales</taxon>
        <taxon>Mollisiaceae</taxon>
        <taxon>Mollisia</taxon>
    </lineage>
</organism>
<gene>
    <name evidence="4" type="ORF">LY89DRAFT_681539</name>
</gene>
<reference evidence="4 5" key="1">
    <citation type="submission" date="2015-10" db="EMBL/GenBank/DDBJ databases">
        <title>Full genome of DAOMC 229536 Phialocephala scopiformis, a fungal endophyte of spruce producing the potent anti-insectan compound rugulosin.</title>
        <authorList>
            <consortium name="DOE Joint Genome Institute"/>
            <person name="Walker A.K."/>
            <person name="Frasz S.L."/>
            <person name="Seifert K.A."/>
            <person name="Miller J.D."/>
            <person name="Mondo S.J."/>
            <person name="Labutti K."/>
            <person name="Lipzen A."/>
            <person name="Dockter R."/>
            <person name="Kennedy M."/>
            <person name="Grigoriev I.V."/>
            <person name="Spatafora J.W."/>
        </authorList>
    </citation>
    <scope>NUCLEOTIDE SEQUENCE [LARGE SCALE GENOMIC DNA]</scope>
    <source>
        <strain evidence="4 5">CBS 120377</strain>
    </source>
</reference>
<dbReference type="GO" id="GO:0016740">
    <property type="term" value="F:transferase activity"/>
    <property type="evidence" value="ECO:0007669"/>
    <property type="project" value="UniProtKB-KW"/>
</dbReference>
<dbReference type="InterPro" id="IPR036249">
    <property type="entry name" value="Thioredoxin-like_sf"/>
</dbReference>
<evidence type="ECO:0000256" key="1">
    <source>
        <dbReference type="ARBA" id="ARBA00007409"/>
    </source>
</evidence>
<dbReference type="Proteomes" id="UP000070700">
    <property type="component" value="Unassembled WGS sequence"/>
</dbReference>
<dbReference type="PROSITE" id="PS50405">
    <property type="entry name" value="GST_CTER"/>
    <property type="match status" value="1"/>
</dbReference>
<dbReference type="EMBL" id="KQ947408">
    <property type="protein sequence ID" value="KUJ20901.1"/>
    <property type="molecule type" value="Genomic_DNA"/>
</dbReference>
<dbReference type="SFLD" id="SFLDS00019">
    <property type="entry name" value="Glutathione_Transferase_(cytos"/>
    <property type="match status" value="1"/>
</dbReference>
<accession>A0A194XL93</accession>
<dbReference type="Gene3D" id="1.20.1050.130">
    <property type="match status" value="1"/>
</dbReference>
<dbReference type="InterPro" id="IPR036282">
    <property type="entry name" value="Glutathione-S-Trfase_C_sf"/>
</dbReference>